<evidence type="ECO:0000256" key="2">
    <source>
        <dbReference type="ARBA" id="ARBA00022741"/>
    </source>
</evidence>
<dbReference type="EMBL" id="JAODUP010000181">
    <property type="protein sequence ID" value="KAK2157917.1"/>
    <property type="molecule type" value="Genomic_DNA"/>
</dbReference>
<dbReference type="GO" id="GO:0045335">
    <property type="term" value="C:phagocytic vesicle"/>
    <property type="evidence" value="ECO:0007669"/>
    <property type="project" value="TreeGrafter"/>
</dbReference>
<dbReference type="SMART" id="SM00176">
    <property type="entry name" value="RAN"/>
    <property type="match status" value="1"/>
</dbReference>
<dbReference type="InterPro" id="IPR001806">
    <property type="entry name" value="Small_GTPase"/>
</dbReference>
<dbReference type="InterPro" id="IPR027417">
    <property type="entry name" value="P-loop_NTPase"/>
</dbReference>
<organism evidence="4 5">
    <name type="scientific">Paralvinella palmiformis</name>
    <dbReference type="NCBI Taxonomy" id="53620"/>
    <lineage>
        <taxon>Eukaryota</taxon>
        <taxon>Metazoa</taxon>
        <taxon>Spiralia</taxon>
        <taxon>Lophotrochozoa</taxon>
        <taxon>Annelida</taxon>
        <taxon>Polychaeta</taxon>
        <taxon>Sedentaria</taxon>
        <taxon>Canalipalpata</taxon>
        <taxon>Terebellida</taxon>
        <taxon>Terebelliformia</taxon>
        <taxon>Alvinellidae</taxon>
        <taxon>Paralvinella</taxon>
    </lineage>
</organism>
<evidence type="ECO:0000313" key="4">
    <source>
        <dbReference type="EMBL" id="KAK2157917.1"/>
    </source>
</evidence>
<dbReference type="GO" id="GO:0008333">
    <property type="term" value="P:endosome to lysosome transport"/>
    <property type="evidence" value="ECO:0007669"/>
    <property type="project" value="TreeGrafter"/>
</dbReference>
<dbReference type="GO" id="GO:0003924">
    <property type="term" value="F:GTPase activity"/>
    <property type="evidence" value="ECO:0007669"/>
    <property type="project" value="InterPro"/>
</dbReference>
<dbReference type="SMART" id="SM00175">
    <property type="entry name" value="RAB"/>
    <property type="match status" value="1"/>
</dbReference>
<evidence type="ECO:0000313" key="5">
    <source>
        <dbReference type="Proteomes" id="UP001208570"/>
    </source>
</evidence>
<dbReference type="AlphaFoldDB" id="A0AAD9JRL5"/>
<dbReference type="Pfam" id="PF00071">
    <property type="entry name" value="Ras"/>
    <property type="match status" value="1"/>
</dbReference>
<name>A0AAD9JRL5_9ANNE</name>
<dbReference type="GO" id="GO:0090385">
    <property type="term" value="P:phagosome-lysosome fusion"/>
    <property type="evidence" value="ECO:0007669"/>
    <property type="project" value="TreeGrafter"/>
</dbReference>
<dbReference type="SUPFAM" id="SSF52540">
    <property type="entry name" value="P-loop containing nucleoside triphosphate hydrolases"/>
    <property type="match status" value="1"/>
</dbReference>
<dbReference type="PROSITE" id="PS51419">
    <property type="entry name" value="RAB"/>
    <property type="match status" value="1"/>
</dbReference>
<dbReference type="GO" id="GO:0005525">
    <property type="term" value="F:GTP binding"/>
    <property type="evidence" value="ECO:0007669"/>
    <property type="project" value="UniProtKB-KW"/>
</dbReference>
<dbReference type="Gene3D" id="3.40.50.300">
    <property type="entry name" value="P-loop containing nucleotide triphosphate hydrolases"/>
    <property type="match status" value="1"/>
</dbReference>
<keyword evidence="2" id="KW-0547">Nucleotide-binding</keyword>
<sequence length="284" mass="32511">MGGHPDCVYARSLHREQRQSALKSPVRYLFESDASSDEDDDSYCHHQVTHDTSSFYWHGSSPSDYCDPFEEASKQTSYGNHRTPHGNDHIPRLGRCVTVETRPVLEMPVKVIIIGDPGVGKTSLIQRYINQKYTDNYKWTIGGQERFKSMTRVYYRDAHACVIMFDLTQRGSFLNALKWKNDLDQKCQLPDGSPVPCLLLANKCDIHEREVDQTEIEALSREHNFIGWTEISVKLDLMVDESMRFLIDDIVTRCTEAKSDADPDIPIVRLTEKKPGDMTDKCTC</sequence>
<accession>A0AAD9JRL5</accession>
<keyword evidence="5" id="KW-1185">Reference proteome</keyword>
<dbReference type="Proteomes" id="UP001208570">
    <property type="component" value="Unassembled WGS sequence"/>
</dbReference>
<dbReference type="PANTHER" id="PTHR47981:SF42">
    <property type="entry name" value="RAS-RELATED PROTEIN RAB-7L1-LIKE ISOFORM X1"/>
    <property type="match status" value="1"/>
</dbReference>
<keyword evidence="3" id="KW-0342">GTP-binding</keyword>
<gene>
    <name evidence="4" type="ORF">LSH36_181g01018</name>
</gene>
<reference evidence="4" key="1">
    <citation type="journal article" date="2023" name="Mol. Biol. Evol.">
        <title>Third-Generation Sequencing Reveals the Adaptive Role of the Epigenome in Three Deep-Sea Polychaetes.</title>
        <authorList>
            <person name="Perez M."/>
            <person name="Aroh O."/>
            <person name="Sun Y."/>
            <person name="Lan Y."/>
            <person name="Juniper S.K."/>
            <person name="Young C.R."/>
            <person name="Angers B."/>
            <person name="Qian P.Y."/>
        </authorList>
    </citation>
    <scope>NUCLEOTIDE SEQUENCE</scope>
    <source>
        <strain evidence="4">P08H-3</strain>
    </source>
</reference>
<comment type="caution">
    <text evidence="4">The sequence shown here is derived from an EMBL/GenBank/DDBJ whole genome shotgun (WGS) entry which is preliminary data.</text>
</comment>
<dbReference type="PANTHER" id="PTHR47981">
    <property type="entry name" value="RAB FAMILY"/>
    <property type="match status" value="1"/>
</dbReference>
<dbReference type="SMART" id="SM00174">
    <property type="entry name" value="RHO"/>
    <property type="match status" value="1"/>
</dbReference>
<evidence type="ECO:0000256" key="3">
    <source>
        <dbReference type="ARBA" id="ARBA00023134"/>
    </source>
</evidence>
<dbReference type="GO" id="GO:0005770">
    <property type="term" value="C:late endosome"/>
    <property type="evidence" value="ECO:0007669"/>
    <property type="project" value="TreeGrafter"/>
</dbReference>
<dbReference type="SMART" id="SM00173">
    <property type="entry name" value="RAS"/>
    <property type="match status" value="1"/>
</dbReference>
<dbReference type="GO" id="GO:0005764">
    <property type="term" value="C:lysosome"/>
    <property type="evidence" value="ECO:0007669"/>
    <property type="project" value="TreeGrafter"/>
</dbReference>
<evidence type="ECO:0008006" key="6">
    <source>
        <dbReference type="Google" id="ProtNLM"/>
    </source>
</evidence>
<dbReference type="PRINTS" id="PR00449">
    <property type="entry name" value="RASTRNSFRMNG"/>
</dbReference>
<evidence type="ECO:0000256" key="1">
    <source>
        <dbReference type="ARBA" id="ARBA00006270"/>
    </source>
</evidence>
<proteinExistence type="inferred from homology"/>
<comment type="similarity">
    <text evidence="1">Belongs to the small GTPase superfamily. Rab family.</text>
</comment>
<protein>
    <recommendedName>
        <fullName evidence="6">Ras-related protein Rab</fullName>
    </recommendedName>
</protein>